<keyword evidence="11" id="KW-1185">Reference proteome</keyword>
<dbReference type="Pfam" id="PF00479">
    <property type="entry name" value="G6PD_N"/>
    <property type="match status" value="1"/>
</dbReference>
<feature type="binding site" evidence="7">
    <location>
        <position position="50"/>
    </location>
    <ligand>
        <name>NADP(+)</name>
        <dbReference type="ChEBI" id="CHEBI:58349"/>
    </ligand>
</feature>
<comment type="caution">
    <text evidence="10">The sequence shown here is derived from an EMBL/GenBank/DDBJ whole genome shotgun (WGS) entry which is preliminary data.</text>
</comment>
<evidence type="ECO:0000256" key="3">
    <source>
        <dbReference type="ARBA" id="ARBA00022526"/>
    </source>
</evidence>
<dbReference type="PANTHER" id="PTHR23429">
    <property type="entry name" value="GLUCOSE-6-PHOSPHATE 1-DEHYDROGENASE G6PD"/>
    <property type="match status" value="1"/>
</dbReference>
<sequence length="502" mass="57011">MNSIKKVAPTIAVIFGGTGDLTKRKLIPAFYNLFLDGWMPEKFAVIGLGRTASDHSKYKVHLKEGLDDFSRSGKPKKDPWEKFSESIYYLQSNINDPASYQALAEQIQALEESWGTRANRVFYLSVAPNFIEPITLHLAKVGIAGDVQKDRIVVEKPFGHDLKSAKALNQLLTCAFQESQIYRIDHYLGKETVQNILALRFANALFEPLWNRNYIDYVQITVAEEVGVEDRGGYYEGSGALRDMIQNHLLQLLCMVAMEPPITFEAEEIRNRKVDALKAIRRYSREDVGKFAVRGQYGPGWMKGKKVAGYREEKGVDPKSGTETYAAVKFHLDNWRWQGVPFYLRTGKRMQEKSSSITIQFQPVPHLTFPTLMSENILPNRLVINIQPQMDIRLRFMAKKTGLEMALTPAEMVFDFNGNDSDGQSPEAYETLLLDAMNGDATLFMRSDQVETAWEVITPILETWESRQSLEFPNYPAGMWGPENAEALIARDGHTWTVTVSR</sequence>
<keyword evidence="5 7" id="KW-0560">Oxidoreductase</keyword>
<dbReference type="Gene3D" id="3.40.50.720">
    <property type="entry name" value="NAD(P)-binding Rossmann-like Domain"/>
    <property type="match status" value="1"/>
</dbReference>
<comment type="caution">
    <text evidence="7">Lacks conserved residue(s) required for the propagation of feature annotation.</text>
</comment>
<evidence type="ECO:0000313" key="10">
    <source>
        <dbReference type="EMBL" id="TDB69227.1"/>
    </source>
</evidence>
<evidence type="ECO:0000313" key="11">
    <source>
        <dbReference type="Proteomes" id="UP000295706"/>
    </source>
</evidence>
<dbReference type="UniPathway" id="UPA00115">
    <property type="reaction ID" value="UER00408"/>
</dbReference>
<comment type="similarity">
    <text evidence="2 7">Belongs to the glucose-6-phosphate dehydrogenase family.</text>
</comment>
<dbReference type="GO" id="GO:0009051">
    <property type="term" value="P:pentose-phosphate shunt, oxidative branch"/>
    <property type="evidence" value="ECO:0007669"/>
    <property type="project" value="TreeGrafter"/>
</dbReference>
<dbReference type="RefSeq" id="WP_132114114.1">
    <property type="nucleotide sequence ID" value="NZ_SMJU01000001.1"/>
</dbReference>
<feature type="binding site" evidence="7">
    <location>
        <position position="243"/>
    </location>
    <ligand>
        <name>substrate</name>
    </ligand>
</feature>
<dbReference type="SUPFAM" id="SSF51735">
    <property type="entry name" value="NAD(P)-binding Rossmann-fold domains"/>
    <property type="match status" value="1"/>
</dbReference>
<keyword evidence="6 7" id="KW-0119">Carbohydrate metabolism</keyword>
<feature type="domain" description="Glucose-6-phosphate dehydrogenase C-terminal" evidence="9">
    <location>
        <begin position="197"/>
        <end position="496"/>
    </location>
</feature>
<feature type="domain" description="Glucose-6-phosphate dehydrogenase NAD-binding" evidence="8">
    <location>
        <begin position="13"/>
        <end position="195"/>
    </location>
</feature>
<dbReference type="InterPro" id="IPR036291">
    <property type="entry name" value="NAD(P)-bd_dom_sf"/>
</dbReference>
<dbReference type="Pfam" id="PF02781">
    <property type="entry name" value="G6PD_C"/>
    <property type="match status" value="1"/>
</dbReference>
<dbReference type="GO" id="GO:0006006">
    <property type="term" value="P:glucose metabolic process"/>
    <property type="evidence" value="ECO:0007669"/>
    <property type="project" value="UniProtKB-KW"/>
</dbReference>
<dbReference type="AlphaFoldDB" id="A0A4R4KLH7"/>
<dbReference type="OrthoDB" id="9802739at2"/>
<evidence type="ECO:0000256" key="1">
    <source>
        <dbReference type="ARBA" id="ARBA00004937"/>
    </source>
</evidence>
<feature type="binding site" evidence="7">
    <location>
        <position position="348"/>
    </location>
    <ligand>
        <name>substrate</name>
    </ligand>
</feature>
<reference evidence="10 11" key="1">
    <citation type="submission" date="2019-02" db="EMBL/GenBank/DDBJ databases">
        <title>Arundinibacter roseus gen. nov., sp. nov., a new member of the family Cytophagaceae.</title>
        <authorList>
            <person name="Szuroczki S."/>
            <person name="Khayer B."/>
            <person name="Sproer C."/>
            <person name="Toumi M."/>
            <person name="Szabo A."/>
            <person name="Felfoldi T."/>
            <person name="Schumann P."/>
            <person name="Toth E."/>
        </authorList>
    </citation>
    <scope>NUCLEOTIDE SEQUENCE [LARGE SCALE GENOMIC DNA]</scope>
    <source>
        <strain evidence="10 11">DMA-k-7a</strain>
    </source>
</reference>
<dbReference type="NCBIfam" id="NF009492">
    <property type="entry name" value="PRK12853.1-3"/>
    <property type="match status" value="1"/>
</dbReference>
<protein>
    <recommendedName>
        <fullName evidence="7">Glucose-6-phosphate 1-dehydrogenase</fullName>
        <shortName evidence="7">G6PD</shortName>
        <ecNumber evidence="7">1.1.1.49</ecNumber>
    </recommendedName>
</protein>
<dbReference type="InterPro" id="IPR022674">
    <property type="entry name" value="G6P_DH_NAD-bd"/>
</dbReference>
<comment type="pathway">
    <text evidence="1 7">Carbohydrate degradation; pentose phosphate pathway; D-ribulose 5-phosphate from D-glucose 6-phosphate (oxidative stage): step 1/3.</text>
</comment>
<feature type="binding site" evidence="7">
    <location>
        <position position="224"/>
    </location>
    <ligand>
        <name>substrate</name>
    </ligand>
</feature>
<evidence type="ECO:0000256" key="7">
    <source>
        <dbReference type="HAMAP-Rule" id="MF_00966"/>
    </source>
</evidence>
<evidence type="ECO:0000259" key="9">
    <source>
        <dbReference type="Pfam" id="PF02781"/>
    </source>
</evidence>
<name>A0A4R4KLH7_9BACT</name>
<dbReference type="InterPro" id="IPR022675">
    <property type="entry name" value="G6P_DH_C"/>
</dbReference>
<feature type="binding site" evidence="7">
    <location>
        <begin position="16"/>
        <end position="23"/>
    </location>
    <ligand>
        <name>NADP(+)</name>
        <dbReference type="ChEBI" id="CHEBI:58349"/>
    </ligand>
</feature>
<dbReference type="InterPro" id="IPR019796">
    <property type="entry name" value="G6P_DH_AS"/>
</dbReference>
<dbReference type="HAMAP" id="MF_00966">
    <property type="entry name" value="G6PD"/>
    <property type="match status" value="1"/>
</dbReference>
<dbReference type="EC" id="1.1.1.49" evidence="7"/>
<evidence type="ECO:0000256" key="2">
    <source>
        <dbReference type="ARBA" id="ARBA00009975"/>
    </source>
</evidence>
<feature type="binding site" evidence="7">
    <location>
        <position position="156"/>
    </location>
    <ligand>
        <name>NADP(+)</name>
        <dbReference type="ChEBI" id="CHEBI:58349"/>
    </ligand>
</feature>
<evidence type="ECO:0000256" key="5">
    <source>
        <dbReference type="ARBA" id="ARBA00023002"/>
    </source>
</evidence>
<feature type="binding site" evidence="7">
    <location>
        <position position="190"/>
    </location>
    <ligand>
        <name>substrate</name>
    </ligand>
</feature>
<accession>A0A4R4KLH7</accession>
<dbReference type="Gene3D" id="3.30.360.10">
    <property type="entry name" value="Dihydrodipicolinate Reductase, domain 2"/>
    <property type="match status" value="1"/>
</dbReference>
<dbReference type="GO" id="GO:0050661">
    <property type="term" value="F:NADP binding"/>
    <property type="evidence" value="ECO:0007669"/>
    <property type="project" value="UniProtKB-UniRule"/>
</dbReference>
<dbReference type="GO" id="GO:0005829">
    <property type="term" value="C:cytosol"/>
    <property type="evidence" value="ECO:0007669"/>
    <property type="project" value="TreeGrafter"/>
</dbReference>
<proteinExistence type="inferred from homology"/>
<dbReference type="Proteomes" id="UP000295706">
    <property type="component" value="Unassembled WGS sequence"/>
</dbReference>
<dbReference type="InterPro" id="IPR001282">
    <property type="entry name" value="G6P_DH"/>
</dbReference>
<gene>
    <name evidence="7 10" type="primary">zwf</name>
    <name evidence="10" type="ORF">EZE20_02520</name>
</gene>
<dbReference type="EMBL" id="SMJU01000001">
    <property type="protein sequence ID" value="TDB69227.1"/>
    <property type="molecule type" value="Genomic_DNA"/>
</dbReference>
<dbReference type="GO" id="GO:0004345">
    <property type="term" value="F:glucose-6-phosphate dehydrogenase activity"/>
    <property type="evidence" value="ECO:0007669"/>
    <property type="project" value="UniProtKB-UniRule"/>
</dbReference>
<keyword evidence="4 7" id="KW-0521">NADP</keyword>
<evidence type="ECO:0000256" key="4">
    <source>
        <dbReference type="ARBA" id="ARBA00022857"/>
    </source>
</evidence>
<dbReference type="SUPFAM" id="SSF55347">
    <property type="entry name" value="Glyceraldehyde-3-phosphate dehydrogenase-like, C-terminal domain"/>
    <property type="match status" value="1"/>
</dbReference>
<keyword evidence="3 7" id="KW-0313">Glucose metabolism</keyword>
<evidence type="ECO:0000259" key="8">
    <source>
        <dbReference type="Pfam" id="PF00479"/>
    </source>
</evidence>
<feature type="binding site" evidence="7">
    <location>
        <position position="186"/>
    </location>
    <ligand>
        <name>substrate</name>
    </ligand>
</feature>
<comment type="catalytic activity">
    <reaction evidence="7">
        <text>D-glucose 6-phosphate + NADP(+) = 6-phospho-D-glucono-1,5-lactone + NADPH + H(+)</text>
        <dbReference type="Rhea" id="RHEA:15841"/>
        <dbReference type="ChEBI" id="CHEBI:15378"/>
        <dbReference type="ChEBI" id="CHEBI:57783"/>
        <dbReference type="ChEBI" id="CHEBI:57955"/>
        <dbReference type="ChEBI" id="CHEBI:58349"/>
        <dbReference type="ChEBI" id="CHEBI:61548"/>
        <dbReference type="EC" id="1.1.1.49"/>
    </reaction>
</comment>
<feature type="binding site" evidence="7">
    <location>
        <position position="353"/>
    </location>
    <ligand>
        <name>substrate</name>
    </ligand>
</feature>
<feature type="active site" description="Proton acceptor" evidence="7">
    <location>
        <position position="248"/>
    </location>
</feature>
<dbReference type="PRINTS" id="PR00079">
    <property type="entry name" value="G6PDHDRGNASE"/>
</dbReference>
<dbReference type="NCBIfam" id="TIGR00871">
    <property type="entry name" value="zwf"/>
    <property type="match status" value="1"/>
</dbReference>
<dbReference type="PANTHER" id="PTHR23429:SF0">
    <property type="entry name" value="GLUCOSE-6-PHOSPHATE 1-DEHYDROGENASE"/>
    <property type="match status" value="1"/>
</dbReference>
<dbReference type="PIRSF" id="PIRSF000110">
    <property type="entry name" value="G6PD"/>
    <property type="match status" value="1"/>
</dbReference>
<organism evidence="10 11">
    <name type="scientific">Arundinibacter roseus</name>
    <dbReference type="NCBI Taxonomy" id="2070510"/>
    <lineage>
        <taxon>Bacteria</taxon>
        <taxon>Pseudomonadati</taxon>
        <taxon>Bacteroidota</taxon>
        <taxon>Cytophagia</taxon>
        <taxon>Cytophagales</taxon>
        <taxon>Spirosomataceae</taxon>
        <taxon>Arundinibacter</taxon>
    </lineage>
</organism>
<comment type="function">
    <text evidence="7">Catalyzes the oxidation of glucose 6-phosphate to 6-phosphogluconolactone.</text>
</comment>
<evidence type="ECO:0000256" key="6">
    <source>
        <dbReference type="ARBA" id="ARBA00023277"/>
    </source>
</evidence>
<dbReference type="PROSITE" id="PS00069">
    <property type="entry name" value="G6P_DEHYDROGENASE"/>
    <property type="match status" value="1"/>
</dbReference>